<dbReference type="Proteomes" id="UP000316968">
    <property type="component" value="Chromosome"/>
</dbReference>
<dbReference type="RefSeq" id="WP_141447555.1">
    <property type="nucleotide sequence ID" value="NZ_CP041217.1"/>
</dbReference>
<dbReference type="Pfam" id="PF08545">
    <property type="entry name" value="ACP_syn_III"/>
    <property type="match status" value="1"/>
</dbReference>
<keyword evidence="1" id="KW-0808">Transferase</keyword>
<dbReference type="PANTHER" id="PTHR34069">
    <property type="entry name" value="3-OXOACYL-[ACYL-CARRIER-PROTEIN] SYNTHASE 3"/>
    <property type="match status" value="1"/>
</dbReference>
<dbReference type="InterPro" id="IPR013747">
    <property type="entry name" value="ACP_syn_III_C"/>
</dbReference>
<dbReference type="GO" id="GO:0004315">
    <property type="term" value="F:3-oxoacyl-[acyl-carrier-protein] synthase activity"/>
    <property type="evidence" value="ECO:0007669"/>
    <property type="project" value="InterPro"/>
</dbReference>
<name>A0A4Y6UXK6_SACBS</name>
<feature type="domain" description="Beta-ketoacyl-[acyl-carrier-protein] synthase III N-terminal" evidence="4">
    <location>
        <begin position="110"/>
        <end position="188"/>
    </location>
</feature>
<evidence type="ECO:0000313" key="5">
    <source>
        <dbReference type="EMBL" id="QDH21007.1"/>
    </source>
</evidence>
<dbReference type="Pfam" id="PF08541">
    <property type="entry name" value="ACP_syn_III_C"/>
    <property type="match status" value="1"/>
</dbReference>
<feature type="domain" description="Beta-ketoacyl-[acyl-carrier-protein] synthase III C-terminal" evidence="3">
    <location>
        <begin position="246"/>
        <end position="330"/>
    </location>
</feature>
<dbReference type="NCBIfam" id="NF005541">
    <property type="entry name" value="PRK07204.1"/>
    <property type="match status" value="1"/>
</dbReference>
<evidence type="ECO:0000256" key="2">
    <source>
        <dbReference type="ARBA" id="ARBA00023315"/>
    </source>
</evidence>
<dbReference type="SUPFAM" id="SSF53901">
    <property type="entry name" value="Thiolase-like"/>
    <property type="match status" value="1"/>
</dbReference>
<accession>A0A4Y6UXK6</accession>
<sequence>MEARHVKITGTGRYLPGVGISAAQIDDRLGTEPGWVMRKTSVANRHFVGAETASQMGAEAAREALERAGLAFADMDCLVCASGTMEQPIPCTAALIQRALGEEESGVPCFDINATCLSFVTALDTLSYLVDAGRYRRVLIVSSEIASKGLNWSDKESAALFGDGAAAAVVERSAAGEPSRILHARMTTHSAGARHSEIRGGGSGLPSASYSSAAAADYLFSMDGEGIFRQASRLLPAFMQELLGGAGLSMADFKLVVPHQGSVMAMRLLQRKLGISEEQMLYIAPHYGNVIAASIPLGLDRAVREGRLERGDNVLLVGTSAGLSLGGIALVY</sequence>
<protein>
    <submittedName>
        <fullName evidence="5">Beta-ketoacyl-ACP synthase III</fullName>
    </submittedName>
</protein>
<reference evidence="5 6" key="1">
    <citation type="submission" date="2019-06" db="EMBL/GenBank/DDBJ databases">
        <title>Saccharibacillus brassicae sp. nov., an endophytic bacterium isolated from Chinese cabbage seeds (Brassica pekinensis).</title>
        <authorList>
            <person name="Jiang L."/>
            <person name="Lee J."/>
            <person name="Kim S.W."/>
        </authorList>
    </citation>
    <scope>NUCLEOTIDE SEQUENCE [LARGE SCALE GENOMIC DNA]</scope>
    <source>
        <strain evidence="6">KCTC 43072 / ATSA2</strain>
    </source>
</reference>
<dbReference type="GO" id="GO:0044550">
    <property type="term" value="P:secondary metabolite biosynthetic process"/>
    <property type="evidence" value="ECO:0007669"/>
    <property type="project" value="TreeGrafter"/>
</dbReference>
<evidence type="ECO:0000256" key="1">
    <source>
        <dbReference type="ARBA" id="ARBA00022679"/>
    </source>
</evidence>
<dbReference type="Gene3D" id="3.40.47.10">
    <property type="match status" value="1"/>
</dbReference>
<keyword evidence="6" id="KW-1185">Reference proteome</keyword>
<gene>
    <name evidence="5" type="ORF">FFV09_09180</name>
</gene>
<dbReference type="GO" id="GO:0006633">
    <property type="term" value="P:fatty acid biosynthetic process"/>
    <property type="evidence" value="ECO:0007669"/>
    <property type="project" value="InterPro"/>
</dbReference>
<dbReference type="OrthoDB" id="9815506at2"/>
<evidence type="ECO:0000313" key="6">
    <source>
        <dbReference type="Proteomes" id="UP000316968"/>
    </source>
</evidence>
<organism evidence="5 6">
    <name type="scientific">Saccharibacillus brassicae</name>
    <dbReference type="NCBI Taxonomy" id="2583377"/>
    <lineage>
        <taxon>Bacteria</taxon>
        <taxon>Bacillati</taxon>
        <taxon>Bacillota</taxon>
        <taxon>Bacilli</taxon>
        <taxon>Bacillales</taxon>
        <taxon>Paenibacillaceae</taxon>
        <taxon>Saccharibacillus</taxon>
    </lineage>
</organism>
<dbReference type="CDD" id="cd00830">
    <property type="entry name" value="KAS_III"/>
    <property type="match status" value="1"/>
</dbReference>
<dbReference type="AlphaFoldDB" id="A0A4Y6UXK6"/>
<evidence type="ECO:0000259" key="3">
    <source>
        <dbReference type="Pfam" id="PF08541"/>
    </source>
</evidence>
<dbReference type="InterPro" id="IPR016039">
    <property type="entry name" value="Thiolase-like"/>
</dbReference>
<dbReference type="InterPro" id="IPR013751">
    <property type="entry name" value="ACP_syn_III_N"/>
</dbReference>
<dbReference type="EMBL" id="CP041217">
    <property type="protein sequence ID" value="QDH21007.1"/>
    <property type="molecule type" value="Genomic_DNA"/>
</dbReference>
<dbReference type="PANTHER" id="PTHR34069:SF2">
    <property type="entry name" value="BETA-KETOACYL-[ACYL-CARRIER-PROTEIN] SYNTHASE III"/>
    <property type="match status" value="1"/>
</dbReference>
<evidence type="ECO:0000259" key="4">
    <source>
        <dbReference type="Pfam" id="PF08545"/>
    </source>
</evidence>
<dbReference type="KEGG" id="saca:FFV09_09180"/>
<proteinExistence type="predicted"/>
<keyword evidence="2" id="KW-0012">Acyltransferase</keyword>